<evidence type="ECO:0000256" key="6">
    <source>
        <dbReference type="SAM" id="Phobius"/>
    </source>
</evidence>
<dbReference type="RefSeq" id="WP_137329138.1">
    <property type="nucleotide sequence ID" value="NZ_CP040058.1"/>
</dbReference>
<dbReference type="GO" id="GO:0022857">
    <property type="term" value="F:transmembrane transporter activity"/>
    <property type="evidence" value="ECO:0007669"/>
    <property type="project" value="InterPro"/>
</dbReference>
<reference evidence="7 8" key="1">
    <citation type="submission" date="2019-05" db="EMBL/GenBank/DDBJ databases">
        <title>Complete genome sequencing of Anaerostipes rhamnosivorans.</title>
        <authorList>
            <person name="Bui T.P.N."/>
            <person name="de Vos W.M."/>
        </authorList>
    </citation>
    <scope>NUCLEOTIDE SEQUENCE [LARGE SCALE GENOMIC DNA]</scope>
    <source>
        <strain evidence="7 8">1y2</strain>
    </source>
</reference>
<dbReference type="CDD" id="cd06580">
    <property type="entry name" value="TM_PBP1_transp_TpRbsC_like"/>
    <property type="match status" value="1"/>
</dbReference>
<evidence type="ECO:0000256" key="1">
    <source>
        <dbReference type="ARBA" id="ARBA00004651"/>
    </source>
</evidence>
<proteinExistence type="predicted"/>
<dbReference type="PANTHER" id="PTHR47089">
    <property type="entry name" value="ABC TRANSPORTER, PERMEASE PROTEIN"/>
    <property type="match status" value="1"/>
</dbReference>
<protein>
    <submittedName>
        <fullName evidence="7">ABC transporter, permease protein</fullName>
    </submittedName>
</protein>
<dbReference type="GO" id="GO:0005886">
    <property type="term" value="C:plasma membrane"/>
    <property type="evidence" value="ECO:0007669"/>
    <property type="project" value="UniProtKB-SubCell"/>
</dbReference>
<evidence type="ECO:0000256" key="2">
    <source>
        <dbReference type="ARBA" id="ARBA00022475"/>
    </source>
</evidence>
<gene>
    <name evidence="7" type="ORF">AR1Y2_2369</name>
</gene>
<sequence>MEASKKTGKEPFLRTVKRAELSRKKTMILRVASVLLALVAGGIFLLIIGFNPFTVYQTIISGAFRSEMAAQATIRIMIPLLISSLGVTMAFKMRFWNIGAEGQIIMGAIFATYFALYQNAMPHVLLLIVMFIVSVIGGGLFGLIPAFFKSKFNTNETLFTLMLNYIALNVIVYLRDGPWKDPASSGFPKIARFDINAQLDPVFGVQAGWIIALVLTVIVYIYLKYTKQGYEISVVGDSHATAKYAGIPVKRVMLRTMFLSGAVCGIAGMVQATGSDMTLATSVAGGVGFTAIIVAWLARLNPMGIVIVSFLFSILEKGSSVMQSTYGLSSYSADVLQGIILFFVLGCEFFVRYKFVARKGGAGK</sequence>
<dbReference type="Pfam" id="PF02653">
    <property type="entry name" value="BPD_transp_2"/>
    <property type="match status" value="1"/>
</dbReference>
<evidence type="ECO:0000256" key="3">
    <source>
        <dbReference type="ARBA" id="ARBA00022692"/>
    </source>
</evidence>
<dbReference type="Proteomes" id="UP000298653">
    <property type="component" value="Chromosome"/>
</dbReference>
<comment type="subcellular location">
    <subcellularLocation>
        <location evidence="1">Cell membrane</location>
        <topology evidence="1">Multi-pass membrane protein</topology>
    </subcellularLocation>
</comment>
<evidence type="ECO:0000256" key="4">
    <source>
        <dbReference type="ARBA" id="ARBA00022989"/>
    </source>
</evidence>
<dbReference type="PANTHER" id="PTHR47089:SF1">
    <property type="entry name" value="GUANOSINE ABC TRANSPORTER PERMEASE PROTEIN NUPP"/>
    <property type="match status" value="1"/>
</dbReference>
<keyword evidence="4 6" id="KW-1133">Transmembrane helix</keyword>
<keyword evidence="3 6" id="KW-0812">Transmembrane</keyword>
<evidence type="ECO:0000313" key="7">
    <source>
        <dbReference type="EMBL" id="QCP35823.1"/>
    </source>
</evidence>
<keyword evidence="2" id="KW-1003">Cell membrane</keyword>
<feature type="transmembrane region" description="Helical" evidence="6">
    <location>
        <begin position="98"/>
        <end position="117"/>
    </location>
</feature>
<dbReference type="OrthoDB" id="45037at2"/>
<feature type="transmembrane region" description="Helical" evidence="6">
    <location>
        <begin position="278"/>
        <end position="298"/>
    </location>
</feature>
<organism evidence="7 8">
    <name type="scientific">Anaerostipes rhamnosivorans</name>
    <dbReference type="NCBI Taxonomy" id="1229621"/>
    <lineage>
        <taxon>Bacteria</taxon>
        <taxon>Bacillati</taxon>
        <taxon>Bacillota</taxon>
        <taxon>Clostridia</taxon>
        <taxon>Lachnospirales</taxon>
        <taxon>Lachnospiraceae</taxon>
        <taxon>Anaerostipes</taxon>
    </lineage>
</organism>
<name>A0A4P8IIK9_9FIRM</name>
<dbReference type="InterPro" id="IPR001851">
    <property type="entry name" value="ABC_transp_permease"/>
</dbReference>
<evidence type="ECO:0000313" key="8">
    <source>
        <dbReference type="Proteomes" id="UP000298653"/>
    </source>
</evidence>
<feature type="transmembrane region" description="Helical" evidence="6">
    <location>
        <begin position="27"/>
        <end position="48"/>
    </location>
</feature>
<feature type="transmembrane region" description="Helical" evidence="6">
    <location>
        <begin position="68"/>
        <end position="91"/>
    </location>
</feature>
<feature type="transmembrane region" description="Helical" evidence="6">
    <location>
        <begin position="203"/>
        <end position="223"/>
    </location>
</feature>
<keyword evidence="8" id="KW-1185">Reference proteome</keyword>
<feature type="transmembrane region" description="Helical" evidence="6">
    <location>
        <begin position="123"/>
        <end position="148"/>
    </location>
</feature>
<evidence type="ECO:0000256" key="5">
    <source>
        <dbReference type="ARBA" id="ARBA00023136"/>
    </source>
</evidence>
<dbReference type="KEGG" id="arf:AR1Y2_2369"/>
<feature type="transmembrane region" description="Helical" evidence="6">
    <location>
        <begin position="252"/>
        <end position="272"/>
    </location>
</feature>
<feature type="transmembrane region" description="Helical" evidence="6">
    <location>
        <begin position="157"/>
        <end position="174"/>
    </location>
</feature>
<keyword evidence="5 6" id="KW-0472">Membrane</keyword>
<feature type="transmembrane region" description="Helical" evidence="6">
    <location>
        <begin position="335"/>
        <end position="355"/>
    </location>
</feature>
<dbReference type="AlphaFoldDB" id="A0A4P8IIK9"/>
<feature type="transmembrane region" description="Helical" evidence="6">
    <location>
        <begin position="305"/>
        <end position="323"/>
    </location>
</feature>
<dbReference type="EMBL" id="CP040058">
    <property type="protein sequence ID" value="QCP35823.1"/>
    <property type="molecule type" value="Genomic_DNA"/>
</dbReference>
<accession>A0A4P8IIK9</accession>